<comment type="cofactor">
    <cofactor evidence="9">
        <name>Mg(2+)</name>
        <dbReference type="ChEBI" id="CHEBI:18420"/>
    </cofactor>
</comment>
<dbReference type="AlphaFoldDB" id="G2YCC9"/>
<dbReference type="EC" id="5.6.2.3" evidence="9"/>
<evidence type="ECO:0000256" key="9">
    <source>
        <dbReference type="RuleBase" id="RU363044"/>
    </source>
</evidence>
<dbReference type="GO" id="GO:0006310">
    <property type="term" value="P:DNA recombination"/>
    <property type="evidence" value="ECO:0007669"/>
    <property type="project" value="UniProtKB-KW"/>
</dbReference>
<evidence type="ECO:0000256" key="1">
    <source>
        <dbReference type="ARBA" id="ARBA00022741"/>
    </source>
</evidence>
<dbReference type="InterPro" id="IPR051055">
    <property type="entry name" value="PIF1_helicase"/>
</dbReference>
<keyword evidence="4 9" id="KW-0347">Helicase</keyword>
<dbReference type="Pfam" id="PF21530">
    <property type="entry name" value="Pif1_2B_dom"/>
    <property type="match status" value="1"/>
</dbReference>
<evidence type="ECO:0000256" key="5">
    <source>
        <dbReference type="ARBA" id="ARBA00022840"/>
    </source>
</evidence>
<dbReference type="Gene3D" id="3.40.50.300">
    <property type="entry name" value="P-loop containing nucleotide triphosphate hydrolases"/>
    <property type="match status" value="1"/>
</dbReference>
<name>G2YCC9_BOTF4</name>
<dbReference type="Pfam" id="PF01693">
    <property type="entry name" value="Cauli_VI"/>
    <property type="match status" value="1"/>
</dbReference>
<dbReference type="InterPro" id="IPR010285">
    <property type="entry name" value="DNA_helicase_pif1-like_DEAD"/>
</dbReference>
<accession>G2YCC9</accession>
<dbReference type="GO" id="GO:0005524">
    <property type="term" value="F:ATP binding"/>
    <property type="evidence" value="ECO:0007669"/>
    <property type="project" value="UniProtKB-KW"/>
</dbReference>
<evidence type="ECO:0000313" key="12">
    <source>
        <dbReference type="Proteomes" id="UP000008177"/>
    </source>
</evidence>
<dbReference type="PANTHER" id="PTHR47642">
    <property type="entry name" value="ATP-DEPENDENT DNA HELICASE"/>
    <property type="match status" value="1"/>
</dbReference>
<keyword evidence="8" id="KW-0413">Isomerase</keyword>
<dbReference type="GO" id="GO:0043139">
    <property type="term" value="F:5'-3' DNA helicase activity"/>
    <property type="evidence" value="ECO:0007669"/>
    <property type="project" value="UniProtKB-EC"/>
</dbReference>
<dbReference type="InParanoid" id="G2YCC9"/>
<dbReference type="Gene3D" id="3.40.970.10">
    <property type="entry name" value="Ribonuclease H1, N-terminal domain"/>
    <property type="match status" value="1"/>
</dbReference>
<evidence type="ECO:0000256" key="2">
    <source>
        <dbReference type="ARBA" id="ARBA00022763"/>
    </source>
</evidence>
<dbReference type="OrthoDB" id="432234at2759"/>
<keyword evidence="5 9" id="KW-0067">ATP-binding</keyword>
<keyword evidence="6" id="KW-0238">DNA-binding</keyword>
<keyword evidence="2 9" id="KW-0227">DNA damage</keyword>
<dbReference type="HOGENOM" id="CLU_001613_7_4_1"/>
<dbReference type="InterPro" id="IPR003593">
    <property type="entry name" value="AAA+_ATPase"/>
</dbReference>
<sequence length="823" mass="93257">MGNPAYHWSKLALASADWTLCGPTWASGRGRAIYFEGVLGAQDKAYAVANCICIHTTNQHCWDVDGREPYQNYRIINSLFFQVKRSSEKYPRPDYTDVCQTRALVMGKRGPKKNYFVVCRGRTTGILDGWSQCEASTSGFSGAKFKGYETHDEAQKAWNEWLQTQGFAPTEGAPHDTLENNLTDTSRVVNQTAIDNHLEARVGLKRKYEDEDSSMNINGFIITSARPIEAEVNAISTRKTFINLTESPEHTISSEKLLDSEGEKTPAFKKAKSGDNTPTLNLDVEIPDSEFELSDEDIFNNITPTCENVPQPVELTTEQKSVVKMAMGRDNIFLTGAAGSGKTVTLLQIIENLKKRLQDKNSNTPKVQVAAPTGLAALPLNGRTTYSVAGWKPDSFKMPLDELLGDDNIKKRTIKALRKLEVLILEEISMVESQFLERLNLLLQTVKQTKKPFGGIQVIFLGDFYQLPPVKPFEHCMICGVEMVGVFDRVCKSNLCKDRSDNIPFKPGDKWAFNAPVWKQLNFRHVKLEQIHRQKDEKFKDLLNKVRNGVDLSDAEWHDLIRPKVLPPNAFPIRLMAKRFDVDRFNDSQLDLIKSEAKVWEALDDSCQLYRNEHDYLRQHEINRKMEEYKIAISEYHRFPKRLTLKVGAKVVLLHNQEQKGGLVNGSQGTIVGFVNAQKWPTAVIQGDHADWRQVQMNHFTEKNPWRPVVKFTDGKTTAIAPVPSETLMGTVEDRYLACRTQIPLILAWALSIHKSQGMTMEHVEVSRKDIFESGQLYVALSRATTLEGLTVTGYSREQIAMDEDVVDFYQKTQWENLQPSSE</sequence>
<gene>
    <name evidence="11" type="ORF">BofuT4_P099260.1</name>
</gene>
<comment type="similarity">
    <text evidence="9">Belongs to the helicase family.</text>
</comment>
<protein>
    <recommendedName>
        <fullName evidence="9">ATP-dependent DNA helicase</fullName>
        <ecNumber evidence="9">5.6.2.3</ecNumber>
    </recommendedName>
</protein>
<evidence type="ECO:0000256" key="7">
    <source>
        <dbReference type="ARBA" id="ARBA00023204"/>
    </source>
</evidence>
<evidence type="ECO:0000256" key="8">
    <source>
        <dbReference type="ARBA" id="ARBA00023235"/>
    </source>
</evidence>
<comment type="catalytic activity">
    <reaction evidence="9">
        <text>ATP + H2O = ADP + phosphate + H(+)</text>
        <dbReference type="Rhea" id="RHEA:13065"/>
        <dbReference type="ChEBI" id="CHEBI:15377"/>
        <dbReference type="ChEBI" id="CHEBI:15378"/>
        <dbReference type="ChEBI" id="CHEBI:30616"/>
        <dbReference type="ChEBI" id="CHEBI:43474"/>
        <dbReference type="ChEBI" id="CHEBI:456216"/>
        <dbReference type="EC" id="5.6.2.3"/>
    </reaction>
</comment>
<dbReference type="InterPro" id="IPR049163">
    <property type="entry name" value="Pif1-like_2B_dom"/>
</dbReference>
<dbReference type="InterPro" id="IPR037056">
    <property type="entry name" value="RNase_H1_N_sf"/>
</dbReference>
<dbReference type="GO" id="GO:0006281">
    <property type="term" value="P:DNA repair"/>
    <property type="evidence" value="ECO:0007669"/>
    <property type="project" value="UniProtKB-KW"/>
</dbReference>
<dbReference type="Proteomes" id="UP000008177">
    <property type="component" value="Unplaced contigs"/>
</dbReference>
<dbReference type="InterPro" id="IPR011320">
    <property type="entry name" value="RNase_H1_N"/>
</dbReference>
<dbReference type="EMBL" id="FQ790316">
    <property type="protein sequence ID" value="CCD49549.1"/>
    <property type="molecule type" value="Genomic_DNA"/>
</dbReference>
<dbReference type="GO" id="GO:0016887">
    <property type="term" value="F:ATP hydrolysis activity"/>
    <property type="evidence" value="ECO:0007669"/>
    <property type="project" value="RHEA"/>
</dbReference>
<evidence type="ECO:0000313" key="11">
    <source>
        <dbReference type="EMBL" id="CCD49549.1"/>
    </source>
</evidence>
<dbReference type="STRING" id="999810.G2YCC9"/>
<evidence type="ECO:0000256" key="6">
    <source>
        <dbReference type="ARBA" id="ARBA00023125"/>
    </source>
</evidence>
<keyword evidence="7 9" id="KW-0234">DNA repair</keyword>
<dbReference type="GO" id="GO:0000723">
    <property type="term" value="P:telomere maintenance"/>
    <property type="evidence" value="ECO:0007669"/>
    <property type="project" value="InterPro"/>
</dbReference>
<proteinExistence type="inferred from homology"/>
<dbReference type="CDD" id="cd18809">
    <property type="entry name" value="SF1_C_RecD"/>
    <property type="match status" value="1"/>
</dbReference>
<reference evidence="12" key="1">
    <citation type="journal article" date="2011" name="PLoS Genet.">
        <title>Genomic analysis of the necrotrophic fungal pathogens Sclerotinia sclerotiorum and Botrytis cinerea.</title>
        <authorList>
            <person name="Amselem J."/>
            <person name="Cuomo C.A."/>
            <person name="van Kan J.A."/>
            <person name="Viaud M."/>
            <person name="Benito E.P."/>
            <person name="Couloux A."/>
            <person name="Coutinho P.M."/>
            <person name="de Vries R.P."/>
            <person name="Dyer P.S."/>
            <person name="Fillinger S."/>
            <person name="Fournier E."/>
            <person name="Gout L."/>
            <person name="Hahn M."/>
            <person name="Kohn L."/>
            <person name="Lapalu N."/>
            <person name="Plummer K.M."/>
            <person name="Pradier J.M."/>
            <person name="Quevillon E."/>
            <person name="Sharon A."/>
            <person name="Simon A."/>
            <person name="ten Have A."/>
            <person name="Tudzynski B."/>
            <person name="Tudzynski P."/>
            <person name="Wincker P."/>
            <person name="Andrew M."/>
            <person name="Anthouard V."/>
            <person name="Beever R.E."/>
            <person name="Beffa R."/>
            <person name="Benoit I."/>
            <person name="Bouzid O."/>
            <person name="Brault B."/>
            <person name="Chen Z."/>
            <person name="Choquer M."/>
            <person name="Collemare J."/>
            <person name="Cotton P."/>
            <person name="Danchin E.G."/>
            <person name="Da Silva C."/>
            <person name="Gautier A."/>
            <person name="Giraud C."/>
            <person name="Giraud T."/>
            <person name="Gonzalez C."/>
            <person name="Grossetete S."/>
            <person name="Guldener U."/>
            <person name="Henrissat B."/>
            <person name="Howlett B.J."/>
            <person name="Kodira C."/>
            <person name="Kretschmer M."/>
            <person name="Lappartient A."/>
            <person name="Leroch M."/>
            <person name="Levis C."/>
            <person name="Mauceli E."/>
            <person name="Neuveglise C."/>
            <person name="Oeser B."/>
            <person name="Pearson M."/>
            <person name="Poulain J."/>
            <person name="Poussereau N."/>
            <person name="Quesneville H."/>
            <person name="Rascle C."/>
            <person name="Schumacher J."/>
            <person name="Segurens B."/>
            <person name="Sexton A."/>
            <person name="Silva E."/>
            <person name="Sirven C."/>
            <person name="Soanes D.M."/>
            <person name="Talbot N.J."/>
            <person name="Templeton M."/>
            <person name="Yandava C."/>
            <person name="Yarden O."/>
            <person name="Zeng Q."/>
            <person name="Rollins J.A."/>
            <person name="Lebrun M.H."/>
            <person name="Dickman M."/>
        </authorList>
    </citation>
    <scope>NUCLEOTIDE SEQUENCE [LARGE SCALE GENOMIC DNA]</scope>
    <source>
        <strain evidence="12">T4</strain>
    </source>
</reference>
<dbReference type="SUPFAM" id="SSF52540">
    <property type="entry name" value="P-loop containing nucleoside triphosphate hydrolases"/>
    <property type="match status" value="2"/>
</dbReference>
<dbReference type="InterPro" id="IPR009027">
    <property type="entry name" value="Ribosomal_bL9/RNase_H1_N"/>
</dbReference>
<dbReference type="InterPro" id="IPR027417">
    <property type="entry name" value="P-loop_NTPase"/>
</dbReference>
<dbReference type="eggNOG" id="KOG0987">
    <property type="taxonomic scope" value="Eukaryota"/>
</dbReference>
<dbReference type="PANTHER" id="PTHR47642:SF5">
    <property type="entry name" value="ATP-DEPENDENT DNA HELICASE"/>
    <property type="match status" value="1"/>
</dbReference>
<keyword evidence="3 9" id="KW-0378">Hydrolase</keyword>
<keyword evidence="9" id="KW-0233">DNA recombination</keyword>
<evidence type="ECO:0000259" key="10">
    <source>
        <dbReference type="SMART" id="SM00382"/>
    </source>
</evidence>
<dbReference type="Pfam" id="PF05970">
    <property type="entry name" value="PIF1"/>
    <property type="match status" value="1"/>
</dbReference>
<evidence type="ECO:0000256" key="4">
    <source>
        <dbReference type="ARBA" id="ARBA00022806"/>
    </source>
</evidence>
<organism evidence="11 12">
    <name type="scientific">Botryotinia fuckeliana (strain T4)</name>
    <name type="common">Noble rot fungus</name>
    <name type="synonym">Botrytis cinerea</name>
    <dbReference type="NCBI Taxonomy" id="999810"/>
    <lineage>
        <taxon>Eukaryota</taxon>
        <taxon>Fungi</taxon>
        <taxon>Dikarya</taxon>
        <taxon>Ascomycota</taxon>
        <taxon>Pezizomycotina</taxon>
        <taxon>Leotiomycetes</taxon>
        <taxon>Helotiales</taxon>
        <taxon>Sclerotiniaceae</taxon>
        <taxon>Botrytis</taxon>
    </lineage>
</organism>
<evidence type="ECO:0000256" key="3">
    <source>
        <dbReference type="ARBA" id="ARBA00022801"/>
    </source>
</evidence>
<dbReference type="SUPFAM" id="SSF55658">
    <property type="entry name" value="L9 N-domain-like"/>
    <property type="match status" value="1"/>
</dbReference>
<keyword evidence="1 9" id="KW-0547">Nucleotide-binding</keyword>
<feature type="domain" description="AAA+ ATPase" evidence="10">
    <location>
        <begin position="328"/>
        <end position="488"/>
    </location>
</feature>
<dbReference type="SMART" id="SM00382">
    <property type="entry name" value="AAA"/>
    <property type="match status" value="1"/>
</dbReference>